<evidence type="ECO:0000259" key="2">
    <source>
        <dbReference type="Pfam" id="PF08445"/>
    </source>
</evidence>
<organism evidence="3 4">
    <name type="scientific">Symbiodinium natans</name>
    <dbReference type="NCBI Taxonomy" id="878477"/>
    <lineage>
        <taxon>Eukaryota</taxon>
        <taxon>Sar</taxon>
        <taxon>Alveolata</taxon>
        <taxon>Dinophyceae</taxon>
        <taxon>Suessiales</taxon>
        <taxon>Symbiodiniaceae</taxon>
        <taxon>Symbiodinium</taxon>
    </lineage>
</organism>
<feature type="region of interest" description="Disordered" evidence="1">
    <location>
        <begin position="1"/>
        <end position="23"/>
    </location>
</feature>
<dbReference type="Gene3D" id="3.40.630.30">
    <property type="match status" value="1"/>
</dbReference>
<sequence>MSRRCRDRSRSPRRAARAPGSAPGSCALEACKDAHRWAAYECHMSKPTFKAEACQVRTRVIAGHGQCRTFILCEQGRVPKSTARAKDGIETAQAAVTVRINPHHNYSSMWGQVMHMSAREERQGHGSKLVIAMEEFLRQEGVDTVVAYPAATRQAMHFWTKMGYAKQQQSFLPDEELIPRREGGPLWPEVSASTEQPLERWEKRLSLGQLRPRDPKDQEKIKTRPGGDGRMYRELVWKAKDLRRRKAAEVTLTALELQALMSPPVRRLRGKQRSSGNWCSNG</sequence>
<dbReference type="InterPro" id="IPR013653">
    <property type="entry name" value="GCN5-like_dom"/>
</dbReference>
<dbReference type="EMBL" id="CAJNDS010002078">
    <property type="protein sequence ID" value="CAE7309555.1"/>
    <property type="molecule type" value="Genomic_DNA"/>
</dbReference>
<feature type="region of interest" description="Disordered" evidence="1">
    <location>
        <begin position="206"/>
        <end position="225"/>
    </location>
</feature>
<evidence type="ECO:0000256" key="1">
    <source>
        <dbReference type="SAM" id="MobiDB-lite"/>
    </source>
</evidence>
<dbReference type="AlphaFoldDB" id="A0A812NJ75"/>
<proteinExistence type="predicted"/>
<dbReference type="SUPFAM" id="SSF55729">
    <property type="entry name" value="Acyl-CoA N-acyltransferases (Nat)"/>
    <property type="match status" value="1"/>
</dbReference>
<dbReference type="Proteomes" id="UP000604046">
    <property type="component" value="Unassembled WGS sequence"/>
</dbReference>
<feature type="compositionally biased region" description="Basic residues" evidence="1">
    <location>
        <begin position="1"/>
        <end position="16"/>
    </location>
</feature>
<dbReference type="InterPro" id="IPR016181">
    <property type="entry name" value="Acyl_CoA_acyltransferase"/>
</dbReference>
<comment type="caution">
    <text evidence="3">The sequence shown here is derived from an EMBL/GenBank/DDBJ whole genome shotgun (WGS) entry which is preliminary data.</text>
</comment>
<reference evidence="3" key="1">
    <citation type="submission" date="2021-02" db="EMBL/GenBank/DDBJ databases">
        <authorList>
            <person name="Dougan E. K."/>
            <person name="Rhodes N."/>
            <person name="Thang M."/>
            <person name="Chan C."/>
        </authorList>
    </citation>
    <scope>NUCLEOTIDE SEQUENCE</scope>
</reference>
<feature type="domain" description="GCN5-related N-acetyltransferase Rv2170-like" evidence="2">
    <location>
        <begin position="116"/>
        <end position="169"/>
    </location>
</feature>
<evidence type="ECO:0000313" key="4">
    <source>
        <dbReference type="Proteomes" id="UP000604046"/>
    </source>
</evidence>
<name>A0A812NJ75_9DINO</name>
<dbReference type="Pfam" id="PF08445">
    <property type="entry name" value="FR47"/>
    <property type="match status" value="1"/>
</dbReference>
<dbReference type="GO" id="GO:0016747">
    <property type="term" value="F:acyltransferase activity, transferring groups other than amino-acyl groups"/>
    <property type="evidence" value="ECO:0007669"/>
    <property type="project" value="InterPro"/>
</dbReference>
<protein>
    <recommendedName>
        <fullName evidence="2">GCN5-related N-acetyltransferase Rv2170-like domain-containing protein</fullName>
    </recommendedName>
</protein>
<accession>A0A812NJ75</accession>
<keyword evidence="4" id="KW-1185">Reference proteome</keyword>
<evidence type="ECO:0000313" key="3">
    <source>
        <dbReference type="EMBL" id="CAE7309555.1"/>
    </source>
</evidence>
<gene>
    <name evidence="3" type="ORF">SNAT2548_LOCUS16262</name>
</gene>